<protein>
    <submittedName>
        <fullName evidence="2">Serine carboxypeptidase</fullName>
    </submittedName>
</protein>
<evidence type="ECO:0000313" key="1">
    <source>
        <dbReference type="Proteomes" id="UP000887576"/>
    </source>
</evidence>
<name>A0AC34QV95_9BILA</name>
<dbReference type="Proteomes" id="UP000887576">
    <property type="component" value="Unplaced"/>
</dbReference>
<dbReference type="WBParaSite" id="JU765_v2.g196.t1">
    <property type="protein sequence ID" value="JU765_v2.g196.t1"/>
    <property type="gene ID" value="JU765_v2.g196"/>
</dbReference>
<sequence length="147" mass="16894">MANYYTGLDPYFLYFSCYLDQPDGTNPLSNTNKIPKYSKNSIDFQIKHLKRRFGKFDNNQTNPLPACSHYDDMVTWLNRRDVKSAIHVPLMVQNYATCSTDVEAHYVTEIDDVSPFVLDAIQSNRLKIVFFNGDVDSVCNVVHNSQV</sequence>
<evidence type="ECO:0000313" key="2">
    <source>
        <dbReference type="WBParaSite" id="JU765_v2.g196.t1"/>
    </source>
</evidence>
<proteinExistence type="predicted"/>
<accession>A0AC34QV95</accession>
<organism evidence="1 2">
    <name type="scientific">Panagrolaimus sp. JU765</name>
    <dbReference type="NCBI Taxonomy" id="591449"/>
    <lineage>
        <taxon>Eukaryota</taxon>
        <taxon>Metazoa</taxon>
        <taxon>Ecdysozoa</taxon>
        <taxon>Nematoda</taxon>
        <taxon>Chromadorea</taxon>
        <taxon>Rhabditida</taxon>
        <taxon>Tylenchina</taxon>
        <taxon>Panagrolaimomorpha</taxon>
        <taxon>Panagrolaimoidea</taxon>
        <taxon>Panagrolaimidae</taxon>
        <taxon>Panagrolaimus</taxon>
    </lineage>
</organism>
<reference evidence="2" key="1">
    <citation type="submission" date="2022-11" db="UniProtKB">
        <authorList>
            <consortium name="WormBaseParasite"/>
        </authorList>
    </citation>
    <scope>IDENTIFICATION</scope>
</reference>